<comment type="caution">
    <text evidence="2">The sequence shown here is derived from an EMBL/GenBank/DDBJ whole genome shotgun (WGS) entry which is preliminary data.</text>
</comment>
<feature type="non-terminal residue" evidence="2">
    <location>
        <position position="1"/>
    </location>
</feature>
<protein>
    <recommendedName>
        <fullName evidence="1">WLGC domain-containing protein</fullName>
    </recommendedName>
</protein>
<dbReference type="AlphaFoldDB" id="V9FTA1"/>
<name>V9FTA1_PHYNI</name>
<evidence type="ECO:0000313" key="2">
    <source>
        <dbReference type="EMBL" id="ETI53622.1"/>
    </source>
</evidence>
<dbReference type="EMBL" id="ANIZ01000665">
    <property type="protein sequence ID" value="ETI53622.1"/>
    <property type="molecule type" value="Genomic_DNA"/>
</dbReference>
<dbReference type="InterPro" id="IPR058256">
    <property type="entry name" value="WLGC"/>
</dbReference>
<sequence>PYFGLSQTPTTTTIQMCDGVSFRQCQLPGLQANSIVVGMCYNHRMQVLACNTDPDTIQVRIRQIQKRQLHQADAGDTPTKKLLAV</sequence>
<keyword evidence="3" id="KW-1185">Reference proteome</keyword>
<feature type="domain" description="WLGC" evidence="1">
    <location>
        <begin position="13"/>
        <end position="67"/>
    </location>
</feature>
<dbReference type="HOGENOM" id="CLU_2519527_0_0_1"/>
<evidence type="ECO:0000313" key="3">
    <source>
        <dbReference type="Proteomes" id="UP000018721"/>
    </source>
</evidence>
<evidence type="ECO:0000259" key="1">
    <source>
        <dbReference type="Pfam" id="PF26605"/>
    </source>
</evidence>
<organism evidence="2 3">
    <name type="scientific">Phytophthora nicotianae P1569</name>
    <dbReference type="NCBI Taxonomy" id="1317065"/>
    <lineage>
        <taxon>Eukaryota</taxon>
        <taxon>Sar</taxon>
        <taxon>Stramenopiles</taxon>
        <taxon>Oomycota</taxon>
        <taxon>Peronosporomycetes</taxon>
        <taxon>Peronosporales</taxon>
        <taxon>Peronosporaceae</taxon>
        <taxon>Phytophthora</taxon>
    </lineage>
</organism>
<gene>
    <name evidence="2" type="ORF">F443_03462</name>
</gene>
<dbReference type="Pfam" id="PF26605">
    <property type="entry name" value="WLGC"/>
    <property type="match status" value="1"/>
</dbReference>
<dbReference type="Proteomes" id="UP000018721">
    <property type="component" value="Unassembled WGS sequence"/>
</dbReference>
<reference evidence="2 3" key="1">
    <citation type="submission" date="2013-11" db="EMBL/GenBank/DDBJ databases">
        <title>The Genome Sequence of Phytophthora parasitica P1569.</title>
        <authorList>
            <consortium name="The Broad Institute Genomics Platform"/>
            <person name="Russ C."/>
            <person name="Tyler B."/>
            <person name="Panabieres F."/>
            <person name="Shan W."/>
            <person name="Tripathy S."/>
            <person name="Grunwald N."/>
            <person name="Machado M."/>
            <person name="Johnson C.S."/>
            <person name="Arredondo F."/>
            <person name="Hong C."/>
            <person name="Coffey M."/>
            <person name="Young S.K."/>
            <person name="Zeng Q."/>
            <person name="Gargeya S."/>
            <person name="Fitzgerald M."/>
            <person name="Abouelleil A."/>
            <person name="Alvarado L."/>
            <person name="Chapman S.B."/>
            <person name="Gainer-Dewar J."/>
            <person name="Goldberg J."/>
            <person name="Griggs A."/>
            <person name="Gujja S."/>
            <person name="Hansen M."/>
            <person name="Howarth C."/>
            <person name="Imamovic A."/>
            <person name="Ireland A."/>
            <person name="Larimer J."/>
            <person name="McCowan C."/>
            <person name="Murphy C."/>
            <person name="Pearson M."/>
            <person name="Poon T.W."/>
            <person name="Priest M."/>
            <person name="Roberts A."/>
            <person name="Saif S."/>
            <person name="Shea T."/>
            <person name="Sykes S."/>
            <person name="Wortman J."/>
            <person name="Nusbaum C."/>
            <person name="Birren B."/>
        </authorList>
    </citation>
    <scope>NUCLEOTIDE SEQUENCE [LARGE SCALE GENOMIC DNA]</scope>
    <source>
        <strain evidence="2 3">P1569</strain>
    </source>
</reference>
<accession>V9FTA1</accession>
<proteinExistence type="predicted"/>